<evidence type="ECO:0008006" key="3">
    <source>
        <dbReference type="Google" id="ProtNLM"/>
    </source>
</evidence>
<comment type="caution">
    <text evidence="1">The sequence shown here is derived from an EMBL/GenBank/DDBJ whole genome shotgun (WGS) entry which is preliminary data.</text>
</comment>
<dbReference type="Proteomes" id="UP000637074">
    <property type="component" value="Unassembled WGS sequence"/>
</dbReference>
<protein>
    <recommendedName>
        <fullName evidence="3">DUF4394 domain-containing protein</fullName>
    </recommendedName>
</protein>
<sequence length="261" mass="26204">MGIRPMCTELFGTIANQGTLITVDTTTGAGTIIGNLGFLFAPSLAIDPTTGIMYAGQGGNNSNLYTVNPNTGAATLVGNTGLGLASIGGMDFRSDGTLFAAVNLANSFGSGADHLVIIDKNTASPTIVGPFGTCTDVTIPSTGGGFCTIEGMEAIAFNETGTLYGAVNFRTSAGMPGLYTIDTNNGTATFLTSIENPDGTVPGAGVVSLQFCNGVLFGGTATSLVDGGRLITIDPATGFWSYVGTESATGFQSLGGLAAFN</sequence>
<dbReference type="EMBL" id="BNDS01000048">
    <property type="protein sequence ID" value="GHI01582.1"/>
    <property type="molecule type" value="Genomic_DNA"/>
</dbReference>
<gene>
    <name evidence="1" type="ORF">AM1BK_51240</name>
</gene>
<dbReference type="SUPFAM" id="SSF63825">
    <property type="entry name" value="YWTD domain"/>
    <property type="match status" value="1"/>
</dbReference>
<proteinExistence type="predicted"/>
<reference evidence="1 2" key="1">
    <citation type="journal article" date="2022" name="Int. J. Syst. Evol. Microbiol.">
        <title>Neobacillus kokaensis sp. nov., isolated from soil.</title>
        <authorList>
            <person name="Yuki K."/>
            <person name="Matsubara H."/>
            <person name="Yamaguchi S."/>
        </authorList>
    </citation>
    <scope>NUCLEOTIDE SEQUENCE [LARGE SCALE GENOMIC DNA]</scope>
    <source>
        <strain evidence="1 2">LOB 377</strain>
    </source>
</reference>
<organism evidence="1 2">
    <name type="scientific">Neobacillus kokaensis</name>
    <dbReference type="NCBI Taxonomy" id="2759023"/>
    <lineage>
        <taxon>Bacteria</taxon>
        <taxon>Bacillati</taxon>
        <taxon>Bacillota</taxon>
        <taxon>Bacilli</taxon>
        <taxon>Bacillales</taxon>
        <taxon>Bacillaceae</taxon>
        <taxon>Neobacillus</taxon>
    </lineage>
</organism>
<name>A0ABQ3NCC6_9BACI</name>
<evidence type="ECO:0000313" key="1">
    <source>
        <dbReference type="EMBL" id="GHI01582.1"/>
    </source>
</evidence>
<dbReference type="RefSeq" id="WP_191277224.1">
    <property type="nucleotide sequence ID" value="NZ_BNDS01000048.1"/>
</dbReference>
<keyword evidence="2" id="KW-1185">Reference proteome</keyword>
<evidence type="ECO:0000313" key="2">
    <source>
        <dbReference type="Proteomes" id="UP000637074"/>
    </source>
</evidence>
<accession>A0ABQ3NCC6</accession>